<evidence type="ECO:0000256" key="9">
    <source>
        <dbReference type="RuleBase" id="RU369079"/>
    </source>
</evidence>
<evidence type="ECO:0000256" key="8">
    <source>
        <dbReference type="ARBA" id="ARBA00038436"/>
    </source>
</evidence>
<comment type="subunit">
    <text evidence="9">The complex comprises the extracytoplasmic solute receptor protein and the two transmembrane proteins.</text>
</comment>
<feature type="transmembrane region" description="Helical" evidence="9">
    <location>
        <begin position="45"/>
        <end position="66"/>
    </location>
</feature>
<feature type="domain" description="Tripartite ATP-independent periplasmic transporters DctQ component" evidence="10">
    <location>
        <begin position="28"/>
        <end position="153"/>
    </location>
</feature>
<dbReference type="Proteomes" id="UP001203945">
    <property type="component" value="Unassembled WGS sequence"/>
</dbReference>
<protein>
    <recommendedName>
        <fullName evidence="9">TRAP transporter small permease protein</fullName>
    </recommendedName>
</protein>
<proteinExistence type="inferred from homology"/>
<comment type="function">
    <text evidence="9">Part of the tripartite ATP-independent periplasmic (TRAP) transport system.</text>
</comment>
<evidence type="ECO:0000256" key="6">
    <source>
        <dbReference type="ARBA" id="ARBA00022989"/>
    </source>
</evidence>
<keyword evidence="4 9" id="KW-0997">Cell inner membrane</keyword>
<evidence type="ECO:0000256" key="2">
    <source>
        <dbReference type="ARBA" id="ARBA00022448"/>
    </source>
</evidence>
<keyword evidence="5 9" id="KW-0812">Transmembrane</keyword>
<organism evidence="11 12">
    <name type="scientific">Paracoccus albicereus</name>
    <dbReference type="NCBI Taxonomy" id="2922394"/>
    <lineage>
        <taxon>Bacteria</taxon>
        <taxon>Pseudomonadati</taxon>
        <taxon>Pseudomonadota</taxon>
        <taxon>Alphaproteobacteria</taxon>
        <taxon>Rhodobacterales</taxon>
        <taxon>Paracoccaceae</taxon>
        <taxon>Paracoccus</taxon>
    </lineage>
</organism>
<dbReference type="InterPro" id="IPR055348">
    <property type="entry name" value="DctQ"/>
</dbReference>
<evidence type="ECO:0000256" key="4">
    <source>
        <dbReference type="ARBA" id="ARBA00022519"/>
    </source>
</evidence>
<feature type="transmembrane region" description="Helical" evidence="9">
    <location>
        <begin position="130"/>
        <end position="150"/>
    </location>
</feature>
<keyword evidence="7 9" id="KW-0472">Membrane</keyword>
<dbReference type="EMBL" id="JAKZEU010000003">
    <property type="protein sequence ID" value="MCQ0970630.1"/>
    <property type="molecule type" value="Genomic_DNA"/>
</dbReference>
<keyword evidence="12" id="KW-1185">Reference proteome</keyword>
<keyword evidence="2 9" id="KW-0813">Transport</keyword>
<feature type="transmembrane region" description="Helical" evidence="9">
    <location>
        <begin position="87"/>
        <end position="110"/>
    </location>
</feature>
<evidence type="ECO:0000259" key="10">
    <source>
        <dbReference type="Pfam" id="PF04290"/>
    </source>
</evidence>
<dbReference type="Pfam" id="PF04290">
    <property type="entry name" value="DctQ"/>
    <property type="match status" value="1"/>
</dbReference>
<comment type="subcellular location">
    <subcellularLocation>
        <location evidence="1 9">Cell inner membrane</location>
        <topology evidence="1 9">Multi-pass membrane protein</topology>
    </subcellularLocation>
</comment>
<accession>A0ABT1MQQ1</accession>
<evidence type="ECO:0000313" key="11">
    <source>
        <dbReference type="EMBL" id="MCQ0970630.1"/>
    </source>
</evidence>
<feature type="transmembrane region" description="Helical" evidence="9">
    <location>
        <begin position="12"/>
        <end position="33"/>
    </location>
</feature>
<dbReference type="InterPro" id="IPR007387">
    <property type="entry name" value="TRAP_DctQ"/>
</dbReference>
<evidence type="ECO:0000256" key="7">
    <source>
        <dbReference type="ARBA" id="ARBA00023136"/>
    </source>
</evidence>
<name>A0ABT1MQQ1_9RHOB</name>
<evidence type="ECO:0000313" key="12">
    <source>
        <dbReference type="Proteomes" id="UP001203945"/>
    </source>
</evidence>
<sequence>MLKSLRAVTDRLIGLSALIGTLALLFVVGVVLFDVIGRAFGSPLYGSLDMTTMAFVITVFGGMALCDKRGAHINVDLFERFLPQRMNHLLDILIDILGAAIFLAIGYAVIRAAGLSAMLNLRTNLLGLPTAWFQYALAALAIVTGIAMLLRAIDFIISGRSAAHGQHARPLE</sequence>
<keyword evidence="6 9" id="KW-1133">Transmembrane helix</keyword>
<evidence type="ECO:0000256" key="1">
    <source>
        <dbReference type="ARBA" id="ARBA00004429"/>
    </source>
</evidence>
<comment type="similarity">
    <text evidence="8 9">Belongs to the TRAP transporter small permease family.</text>
</comment>
<evidence type="ECO:0000256" key="5">
    <source>
        <dbReference type="ARBA" id="ARBA00022692"/>
    </source>
</evidence>
<comment type="caution">
    <text evidence="11">The sequence shown here is derived from an EMBL/GenBank/DDBJ whole genome shotgun (WGS) entry which is preliminary data.</text>
</comment>
<reference evidence="11 12" key="1">
    <citation type="submission" date="2022-03" db="EMBL/GenBank/DDBJ databases">
        <authorList>
            <person name="He Y."/>
        </authorList>
    </citation>
    <scope>NUCLEOTIDE SEQUENCE [LARGE SCALE GENOMIC DNA]</scope>
    <source>
        <strain evidence="11 12">TK19116</strain>
    </source>
</reference>
<keyword evidence="3" id="KW-1003">Cell membrane</keyword>
<evidence type="ECO:0000256" key="3">
    <source>
        <dbReference type="ARBA" id="ARBA00022475"/>
    </source>
</evidence>
<dbReference type="RefSeq" id="WP_255329653.1">
    <property type="nucleotide sequence ID" value="NZ_JAKZEU010000003.1"/>
</dbReference>
<gene>
    <name evidence="11" type="ORF">MLD63_09360</name>
</gene>
<dbReference type="PANTHER" id="PTHR35011">
    <property type="entry name" value="2,3-DIKETO-L-GULONATE TRAP TRANSPORTER SMALL PERMEASE PROTEIN YIAM"/>
    <property type="match status" value="1"/>
</dbReference>